<dbReference type="InterPro" id="IPR016181">
    <property type="entry name" value="Acyl_CoA_acyltransferase"/>
</dbReference>
<organism evidence="4 5">
    <name type="scientific">Arboricoccus pini</name>
    <dbReference type="NCBI Taxonomy" id="1963835"/>
    <lineage>
        <taxon>Bacteria</taxon>
        <taxon>Pseudomonadati</taxon>
        <taxon>Pseudomonadota</taxon>
        <taxon>Alphaproteobacteria</taxon>
        <taxon>Geminicoccales</taxon>
        <taxon>Geminicoccaceae</taxon>
        <taxon>Arboricoccus</taxon>
    </lineage>
</organism>
<evidence type="ECO:0000256" key="2">
    <source>
        <dbReference type="ARBA" id="ARBA00023315"/>
    </source>
</evidence>
<evidence type="ECO:0000259" key="3">
    <source>
        <dbReference type="PROSITE" id="PS51186"/>
    </source>
</evidence>
<evidence type="ECO:0000256" key="1">
    <source>
        <dbReference type="ARBA" id="ARBA00022679"/>
    </source>
</evidence>
<accession>A0A212RDZ6</accession>
<evidence type="ECO:0000313" key="4">
    <source>
        <dbReference type="EMBL" id="SNB70514.1"/>
    </source>
</evidence>
<dbReference type="CDD" id="cd04301">
    <property type="entry name" value="NAT_SF"/>
    <property type="match status" value="1"/>
</dbReference>
<dbReference type="AlphaFoldDB" id="A0A212RDZ6"/>
<dbReference type="InterPro" id="IPR050832">
    <property type="entry name" value="Bact_Acetyltransf"/>
</dbReference>
<dbReference type="PROSITE" id="PS51186">
    <property type="entry name" value="GNAT"/>
    <property type="match status" value="1"/>
</dbReference>
<evidence type="ECO:0000313" key="5">
    <source>
        <dbReference type="Proteomes" id="UP000197065"/>
    </source>
</evidence>
<dbReference type="Gene3D" id="3.40.630.30">
    <property type="match status" value="1"/>
</dbReference>
<keyword evidence="5" id="KW-1185">Reference proteome</keyword>
<dbReference type="OrthoDB" id="9797178at2"/>
<dbReference type="Pfam" id="PF00583">
    <property type="entry name" value="Acetyltransf_1"/>
    <property type="match status" value="1"/>
</dbReference>
<keyword evidence="2" id="KW-0012">Acyltransferase</keyword>
<proteinExistence type="predicted"/>
<reference evidence="4 5" key="1">
    <citation type="submission" date="2017-06" db="EMBL/GenBank/DDBJ databases">
        <authorList>
            <person name="Kim H.J."/>
            <person name="Triplett B.A."/>
        </authorList>
    </citation>
    <scope>NUCLEOTIDE SEQUENCE [LARGE SCALE GENOMIC DNA]</scope>
    <source>
        <strain evidence="4 5">B29T1</strain>
    </source>
</reference>
<feature type="domain" description="N-acetyltransferase" evidence="3">
    <location>
        <begin position="1"/>
        <end position="145"/>
    </location>
</feature>
<gene>
    <name evidence="4" type="ORF">SAMN07250955_107220</name>
</gene>
<dbReference type="InterPro" id="IPR000182">
    <property type="entry name" value="GNAT_dom"/>
</dbReference>
<dbReference type="PANTHER" id="PTHR43877">
    <property type="entry name" value="AMINOALKYLPHOSPHONATE N-ACETYLTRANSFERASE-RELATED-RELATED"/>
    <property type="match status" value="1"/>
</dbReference>
<dbReference type="PANTHER" id="PTHR43877:SF1">
    <property type="entry name" value="ACETYLTRANSFERASE"/>
    <property type="match status" value="1"/>
</dbReference>
<dbReference type="SUPFAM" id="SSF55729">
    <property type="entry name" value="Acyl-CoA N-acyltransferases (Nat)"/>
    <property type="match status" value="1"/>
</dbReference>
<protein>
    <submittedName>
        <fullName evidence="4">Putative acetyltransferase</fullName>
    </submittedName>
</protein>
<dbReference type="GO" id="GO:0016747">
    <property type="term" value="F:acyltransferase activity, transferring groups other than amino-acyl groups"/>
    <property type="evidence" value="ECO:0007669"/>
    <property type="project" value="InterPro"/>
</dbReference>
<sequence>MLIRPTRREDRLTVLALIELAFNGADEARVVAQLYRSDEQEIEFVAEIEGEIVGHLMMTSLTVEGIHALAVGPLCVHPFARNQGIGSALLQRGLDTARGRGCEAVFVVGEPSFYRRFGFTRTTSASLAGLYQGCLLQVLELKPGRLGRAGPELRFADAFAQFG</sequence>
<dbReference type="EMBL" id="FYEH01000007">
    <property type="protein sequence ID" value="SNB70514.1"/>
    <property type="molecule type" value="Genomic_DNA"/>
</dbReference>
<dbReference type="Proteomes" id="UP000197065">
    <property type="component" value="Unassembled WGS sequence"/>
</dbReference>
<keyword evidence="1 4" id="KW-0808">Transferase</keyword>
<name>A0A212RDZ6_9PROT</name>
<dbReference type="RefSeq" id="WP_088561775.1">
    <property type="nucleotide sequence ID" value="NZ_FYEH01000007.1"/>
</dbReference>